<evidence type="ECO:0000256" key="1">
    <source>
        <dbReference type="ARBA" id="ARBA00004881"/>
    </source>
</evidence>
<keyword evidence="4" id="KW-1185">Reference proteome</keyword>
<dbReference type="Gene3D" id="1.10.260.40">
    <property type="entry name" value="lambda repressor-like DNA-binding domains"/>
    <property type="match status" value="1"/>
</dbReference>
<evidence type="ECO:0000313" key="3">
    <source>
        <dbReference type="EMBL" id="MCQ4840060.1"/>
    </source>
</evidence>
<organism evidence="3 4">
    <name type="scientific">Neglectibacter timonensis</name>
    <dbReference type="NCBI Taxonomy" id="1776382"/>
    <lineage>
        <taxon>Bacteria</taxon>
        <taxon>Bacillati</taxon>
        <taxon>Bacillota</taxon>
        <taxon>Clostridia</taxon>
        <taxon>Eubacteriales</taxon>
        <taxon>Oscillospiraceae</taxon>
        <taxon>Neglectibacter</taxon>
    </lineage>
</organism>
<dbReference type="InterPro" id="IPR017853">
    <property type="entry name" value="GH"/>
</dbReference>
<dbReference type="SUPFAM" id="SSF47413">
    <property type="entry name" value="lambda repressor-like DNA-binding domains"/>
    <property type="match status" value="1"/>
</dbReference>
<gene>
    <name evidence="3" type="ORF">NE695_09040</name>
</gene>
<comment type="pathway">
    <text evidence="1">Glycan metabolism.</text>
</comment>
<dbReference type="SUPFAM" id="SSF51445">
    <property type="entry name" value="(Trans)glycosidases"/>
    <property type="match status" value="1"/>
</dbReference>
<feature type="domain" description="HTH cro/C1-type" evidence="2">
    <location>
        <begin position="10"/>
        <end position="64"/>
    </location>
</feature>
<proteinExistence type="predicted"/>
<dbReference type="GeneID" id="90533679"/>
<dbReference type="PANTHER" id="PTHR43576">
    <property type="entry name" value="ALPHA-L-ARABINOFURANOSIDASE C-RELATED"/>
    <property type="match status" value="1"/>
</dbReference>
<protein>
    <submittedName>
        <fullName evidence="3">Helix-turn-helix domain-containing protein</fullName>
    </submittedName>
</protein>
<dbReference type="PANTHER" id="PTHR43576:SF2">
    <property type="entry name" value="INTRACELLULAR EXO-ALPHA-L-ARABINOFURANOSIDASE 2"/>
    <property type="match status" value="1"/>
</dbReference>
<dbReference type="InterPro" id="IPR001387">
    <property type="entry name" value="Cro/C1-type_HTH"/>
</dbReference>
<accession>A0ABT1S0J6</accession>
<dbReference type="Pfam" id="PF22848">
    <property type="entry name" value="ASD1_dom"/>
    <property type="match status" value="1"/>
</dbReference>
<dbReference type="EMBL" id="JANFZH010000018">
    <property type="protein sequence ID" value="MCQ4840060.1"/>
    <property type="molecule type" value="Genomic_DNA"/>
</dbReference>
<dbReference type="Gene3D" id="3.20.20.80">
    <property type="entry name" value="Glycosidases"/>
    <property type="match status" value="1"/>
</dbReference>
<dbReference type="CDD" id="cd00093">
    <property type="entry name" value="HTH_XRE"/>
    <property type="match status" value="1"/>
</dbReference>
<name>A0ABT1S0J6_9FIRM</name>
<evidence type="ECO:0000313" key="4">
    <source>
        <dbReference type="Proteomes" id="UP001524473"/>
    </source>
</evidence>
<dbReference type="RefSeq" id="WP_066866981.1">
    <property type="nucleotide sequence ID" value="NZ_CABKVV010000014.1"/>
</dbReference>
<comment type="caution">
    <text evidence="3">The sequence shown here is derived from an EMBL/GenBank/DDBJ whole genome shotgun (WGS) entry which is preliminary data.</text>
</comment>
<dbReference type="SMART" id="SM00530">
    <property type="entry name" value="HTH_XRE"/>
    <property type="match status" value="1"/>
</dbReference>
<dbReference type="Proteomes" id="UP001524473">
    <property type="component" value="Unassembled WGS sequence"/>
</dbReference>
<dbReference type="InterPro" id="IPR055235">
    <property type="entry name" value="ASD1_cat"/>
</dbReference>
<dbReference type="PROSITE" id="PS50943">
    <property type="entry name" value="HTH_CROC1"/>
    <property type="match status" value="1"/>
</dbReference>
<reference evidence="3 4" key="1">
    <citation type="submission" date="2022-06" db="EMBL/GenBank/DDBJ databases">
        <title>Isolation of gut microbiota from human fecal samples.</title>
        <authorList>
            <person name="Pamer E.G."/>
            <person name="Barat B."/>
            <person name="Waligurski E."/>
            <person name="Medina S."/>
            <person name="Paddock L."/>
            <person name="Mostad J."/>
        </authorList>
    </citation>
    <scope>NUCLEOTIDE SEQUENCE [LARGE SCALE GENOMIC DNA]</scope>
    <source>
        <strain evidence="3 4">DFI.9.73</strain>
    </source>
</reference>
<dbReference type="Pfam" id="PF01381">
    <property type="entry name" value="HTH_3"/>
    <property type="match status" value="1"/>
</dbReference>
<sequence length="694" mass="77358">MNMTQTGRLIAQLRTALGMTQAELAQRLDVTDKAVSKWERGKSLPDISLFNRLAAELRVSVIEILSGEILDVARSSNLDGEAAAREEVDYAKPLSLQPLDAGDLMVSPYLFGSNLEHTRSCIQGGLSAQLLRNRKFAGKPSACKGCAAEWYPIGERAVFTFDRPYTRHGEGYHMKRALECNSLSILNPFPGQTAGLGQHGLSIQQGKNYLFGAVVRTKGPVTLSVALTDREGNLVYDCGVIAAESEEWIRYEIELTPNAADRDADLRIQWEGEGSVCFGALSLLPKDHFRGMRRDVVEKMAEIGIKVLRWPGGNFAGEYSWMDGLLPVDMRAPFQSFLGLETQPHSMGYDYHEINTDDFIALCREIGAEPFITINPCWNTPEENAAWVEYCNGDRSTKYGRLRAERGYEEPYHVQLWSLGNEFGYGHMEGDNSPSGYCQTALENGKKMLEVSHNLSLCSSGPYPSKEWAELSARPLSGIAQMISQHYYGYDPSYTDISTIEQEYNRCLASIPRMRALIRESRRWLEPNVSISLDEWNVWYAWYRPSSVTDGIYAALAMHLLMEEAEKSGVALACHFQAVNEGMLCVEPEGVSLTAQGQMFSLMNRHAGNRVCSASQEAVVTVDRENAVTATLVNASFCREKPVDFSQYGPCREAILYTSSTVLPPSAFEKRDILEQARNGSLCMPPHSVLLLRF</sequence>
<dbReference type="InterPro" id="IPR010982">
    <property type="entry name" value="Lambda_DNA-bd_dom_sf"/>
</dbReference>
<evidence type="ECO:0000259" key="2">
    <source>
        <dbReference type="PROSITE" id="PS50943"/>
    </source>
</evidence>